<proteinExistence type="predicted"/>
<keyword evidence="6" id="KW-1185">Reference proteome</keyword>
<dbReference type="Proteomes" id="UP000002949">
    <property type="component" value="Unassembled WGS sequence"/>
</dbReference>
<evidence type="ECO:0000256" key="3">
    <source>
        <dbReference type="SAM" id="Phobius"/>
    </source>
</evidence>
<feature type="region of interest" description="Disordered" evidence="2">
    <location>
        <begin position="1"/>
        <end position="43"/>
    </location>
</feature>
<accession>G6YLQ3</accession>
<dbReference type="Pfam" id="PF09850">
    <property type="entry name" value="DotU"/>
    <property type="match status" value="1"/>
</dbReference>
<evidence type="ECO:0000313" key="6">
    <source>
        <dbReference type="Proteomes" id="UP000002949"/>
    </source>
</evidence>
<sequence>MSSKDDPFGPAGKTVIRAPRRERKPAPVSQEVVPESERSAQVKQSTVFDPGVGSHAPVGWTSGTVIYQGAPPETAGARSVAGAPPVQPAPAVQQAVLIDAAESVKYAAQNPILAAAAPLLMLLGQLRLIPVEREAEPLAEHIAEAIEKFDRTIEKSGVADEDARIAKFALCETVDDLVGNLPWPKEETWARHGMVSRFFHVDPTGTGFYEALNKILAKPETHYDLLELMHASLSLGFEGQYRGLPREDNNLERVRRDVYETLRYFKPRDGEDISPHWQGLAATMAPPSARLPLWAVAAAATALLTAAFFALRVVITNEGDALAGDLLALNPSTPITIERASVAPLTKPVKIAPPVATTTQLDRIRSALAKEVEAGGLSVGTKGDFIVVEINNLVLFQPGKAEVKPEFKPLATDIAAALNPEPGPIRIVGHTDNVKPKKSSAFKSNFDLSLARAKAVETIIAPLFKDTSRITVDGKGEDEPIADNATPEGRARNRRVDVMIPREETL</sequence>
<dbReference type="KEGG" id="mamo:A6B35_24040"/>
<dbReference type="AlphaFoldDB" id="G6YLQ3"/>
<dbReference type="InterPro" id="IPR017732">
    <property type="entry name" value="T4/T6SS_DotU"/>
</dbReference>
<dbReference type="NCBIfam" id="TIGR03349">
    <property type="entry name" value="IV_VI_DotU"/>
    <property type="match status" value="1"/>
</dbReference>
<evidence type="ECO:0000259" key="4">
    <source>
        <dbReference type="PROSITE" id="PS51123"/>
    </source>
</evidence>
<dbReference type="NCBIfam" id="NF038228">
    <property type="entry name" value="IcmH_DotU_IVB"/>
    <property type="match status" value="1"/>
</dbReference>
<feature type="region of interest" description="Disordered" evidence="2">
    <location>
        <begin position="474"/>
        <end position="494"/>
    </location>
</feature>
<feature type="transmembrane region" description="Helical" evidence="3">
    <location>
        <begin position="291"/>
        <end position="311"/>
    </location>
</feature>
<keyword evidence="3" id="KW-0812">Transmembrane</keyword>
<dbReference type="PROSITE" id="PS51123">
    <property type="entry name" value="OMPA_2"/>
    <property type="match status" value="1"/>
</dbReference>
<evidence type="ECO:0000256" key="2">
    <source>
        <dbReference type="SAM" id="MobiDB-lite"/>
    </source>
</evidence>
<dbReference type="PANTHER" id="PTHR30329">
    <property type="entry name" value="STATOR ELEMENT OF FLAGELLAR MOTOR COMPLEX"/>
    <property type="match status" value="1"/>
</dbReference>
<feature type="domain" description="OmpA-like" evidence="4">
    <location>
        <begin position="383"/>
        <end position="504"/>
    </location>
</feature>
<dbReference type="Gene3D" id="3.30.1330.60">
    <property type="entry name" value="OmpA-like domain"/>
    <property type="match status" value="1"/>
</dbReference>
<reference evidence="5 6" key="1">
    <citation type="journal article" date="2012" name="J. Bacteriol.">
        <title>Draft Genome Sequence of Plant Growth-Promoting Rhizobium Mesorhizobium amorphae, Isolated from Zinc-Lead Mine Tailings.</title>
        <authorList>
            <person name="Hao X."/>
            <person name="Lin Y."/>
            <person name="Johnstone L."/>
            <person name="Baltrus D.A."/>
            <person name="Miller S.J."/>
            <person name="Wei G."/>
            <person name="Rensing C."/>
        </authorList>
    </citation>
    <scope>NUCLEOTIDE SEQUENCE [LARGE SCALE GENOMIC DNA]</scope>
    <source>
        <strain evidence="5 6">CCNWGS0123</strain>
    </source>
</reference>
<dbReference type="InterPro" id="IPR017733">
    <property type="entry name" value="OmpA-like_dom_proteobacteria"/>
</dbReference>
<gene>
    <name evidence="5" type="ORF">MEA186_34704</name>
</gene>
<dbReference type="STRING" id="1082933.A6B35_24040"/>
<dbReference type="CDD" id="cd07185">
    <property type="entry name" value="OmpA_C-like"/>
    <property type="match status" value="1"/>
</dbReference>
<keyword evidence="3" id="KW-1133">Transmembrane helix</keyword>
<dbReference type="SUPFAM" id="SSF103088">
    <property type="entry name" value="OmpA-like"/>
    <property type="match status" value="1"/>
</dbReference>
<dbReference type="InterPro" id="IPR006665">
    <property type="entry name" value="OmpA-like"/>
</dbReference>
<evidence type="ECO:0000256" key="1">
    <source>
        <dbReference type="PROSITE-ProRule" id="PRU00473"/>
    </source>
</evidence>
<dbReference type="PATRIC" id="fig|1082933.3.peg.6727"/>
<dbReference type="InterPro" id="IPR038522">
    <property type="entry name" value="T4/T6SS_DotU_sf"/>
</dbReference>
<dbReference type="NCBIfam" id="TIGR03350">
    <property type="entry name" value="type_VI_ompA"/>
    <property type="match status" value="1"/>
</dbReference>
<protein>
    <submittedName>
        <fullName evidence="5">Type IV / vi secretion system protein, dotu family</fullName>
    </submittedName>
</protein>
<dbReference type="InterPro" id="IPR050330">
    <property type="entry name" value="Bact_OuterMem_StrucFunc"/>
</dbReference>
<dbReference type="eggNOG" id="COG3455">
    <property type="taxonomic scope" value="Bacteria"/>
</dbReference>
<dbReference type="OrthoDB" id="345640at2"/>
<dbReference type="InterPro" id="IPR036737">
    <property type="entry name" value="OmpA-like_sf"/>
</dbReference>
<dbReference type="Pfam" id="PF00691">
    <property type="entry name" value="OmpA"/>
    <property type="match status" value="1"/>
</dbReference>
<organism evidence="5 6">
    <name type="scientific">Mesorhizobium amorphae CCNWGS0123</name>
    <dbReference type="NCBI Taxonomy" id="1082933"/>
    <lineage>
        <taxon>Bacteria</taxon>
        <taxon>Pseudomonadati</taxon>
        <taxon>Pseudomonadota</taxon>
        <taxon>Alphaproteobacteria</taxon>
        <taxon>Hyphomicrobiales</taxon>
        <taxon>Phyllobacteriaceae</taxon>
        <taxon>Mesorhizobium</taxon>
    </lineage>
</organism>
<dbReference type="PANTHER" id="PTHR30329:SF19">
    <property type="entry name" value="OUTER MEMBRANE PROTEIN, OMPA FAMILY"/>
    <property type="match status" value="1"/>
</dbReference>
<keyword evidence="1 3" id="KW-0472">Membrane</keyword>
<name>G6YLQ3_9HYPH</name>
<dbReference type="EMBL" id="AGSN01000254">
    <property type="protein sequence ID" value="EHH02648.1"/>
    <property type="molecule type" value="Genomic_DNA"/>
</dbReference>
<dbReference type="RefSeq" id="WP_006206736.1">
    <property type="nucleotide sequence ID" value="NZ_AGSN01000254.1"/>
</dbReference>
<dbReference type="Gene3D" id="1.25.40.590">
    <property type="entry name" value="Type IV / VI secretion system, DotU"/>
    <property type="match status" value="1"/>
</dbReference>
<dbReference type="GO" id="GO:0016020">
    <property type="term" value="C:membrane"/>
    <property type="evidence" value="ECO:0007669"/>
    <property type="project" value="UniProtKB-UniRule"/>
</dbReference>
<dbReference type="eggNOG" id="COG1360">
    <property type="taxonomic scope" value="Bacteria"/>
</dbReference>
<evidence type="ECO:0000313" key="5">
    <source>
        <dbReference type="EMBL" id="EHH02648.1"/>
    </source>
</evidence>